<dbReference type="EMBL" id="BMQN01000027">
    <property type="protein sequence ID" value="GGS10003.1"/>
    <property type="molecule type" value="Genomic_DNA"/>
</dbReference>
<sequence>MKKNLLITALLALATSAAAVGTAAGQTIQNIGQFEYTDFDNTSKTIDTTPVNITVASVYNANVGPNGTTTAPGQTVPAAPGQTAVLTYTLTNDGNATDSFNLTVLDGNGNPIPGTTIYLDNGDGVYGPGDTVVTSVANLPADQQVKLFVTYTVPANTPGSQSTYVNLVATSVANGTVIDNNNVAEISAINVVRFTLDGDNSVNVQPNVATQITHTLTNTGNTPVTAADLRATSTIGGTAAASGTITYTVTNSGTGTSVSNASLQAALQAAGNLAAGQTYTILVTYTPAAGAADGQSFTNTISVYSATAASTTVRNDVTSAAPVSDTDTLTVQRGTAAVTKMVDNCGTSATCTSTIVTNSTSAKPGDYLRYTVRVTNNGSGILKFPTLRDYVPTNTEFYSVTGSTTQTGASILFSADRATWNTAAPTTLASSTSTTSGPFVYVGLNSNSDATVNTSDSLSAGQNLTLVIIVKVK</sequence>
<name>A0ABQ2S9D2_9DEIO</name>
<evidence type="ECO:0008006" key="4">
    <source>
        <dbReference type="Google" id="ProtNLM"/>
    </source>
</evidence>
<feature type="signal peptide" evidence="1">
    <location>
        <begin position="1"/>
        <end position="19"/>
    </location>
</feature>
<dbReference type="Proteomes" id="UP000644548">
    <property type="component" value="Unassembled WGS sequence"/>
</dbReference>
<dbReference type="InterPro" id="IPR047589">
    <property type="entry name" value="DUF11_rpt"/>
</dbReference>
<dbReference type="NCBIfam" id="TIGR01451">
    <property type="entry name" value="B_ant_repeat"/>
    <property type="match status" value="1"/>
</dbReference>
<gene>
    <name evidence="2" type="ORF">GCM10008960_40240</name>
</gene>
<protein>
    <recommendedName>
        <fullName evidence="4">DUF11 domain-containing protein</fullName>
    </recommendedName>
</protein>
<evidence type="ECO:0000313" key="3">
    <source>
        <dbReference type="Proteomes" id="UP000644548"/>
    </source>
</evidence>
<proteinExistence type="predicted"/>
<dbReference type="RefSeq" id="WP_189074906.1">
    <property type="nucleotide sequence ID" value="NZ_BMQN01000027.1"/>
</dbReference>
<keyword evidence="3" id="KW-1185">Reference proteome</keyword>
<evidence type="ECO:0000313" key="2">
    <source>
        <dbReference type="EMBL" id="GGS10003.1"/>
    </source>
</evidence>
<feature type="chain" id="PRO_5045590722" description="DUF11 domain-containing protein" evidence="1">
    <location>
        <begin position="20"/>
        <end position="473"/>
    </location>
</feature>
<reference evidence="3" key="1">
    <citation type="journal article" date="2019" name="Int. J. Syst. Evol. Microbiol.">
        <title>The Global Catalogue of Microorganisms (GCM) 10K type strain sequencing project: providing services to taxonomists for standard genome sequencing and annotation.</title>
        <authorList>
            <consortium name="The Broad Institute Genomics Platform"/>
            <consortium name="The Broad Institute Genome Sequencing Center for Infectious Disease"/>
            <person name="Wu L."/>
            <person name="Ma J."/>
        </authorList>
    </citation>
    <scope>NUCLEOTIDE SEQUENCE [LARGE SCALE GENOMIC DNA]</scope>
    <source>
        <strain evidence="3">JCM 31405</strain>
    </source>
</reference>
<accession>A0ABQ2S9D2</accession>
<keyword evidence="1" id="KW-0732">Signal</keyword>
<organism evidence="2 3">
    <name type="scientific">Deinococcus sedimenti</name>
    <dbReference type="NCBI Taxonomy" id="1867090"/>
    <lineage>
        <taxon>Bacteria</taxon>
        <taxon>Thermotogati</taxon>
        <taxon>Deinococcota</taxon>
        <taxon>Deinococci</taxon>
        <taxon>Deinococcales</taxon>
        <taxon>Deinococcaceae</taxon>
        <taxon>Deinococcus</taxon>
    </lineage>
</organism>
<evidence type="ECO:0000256" key="1">
    <source>
        <dbReference type="SAM" id="SignalP"/>
    </source>
</evidence>
<comment type="caution">
    <text evidence="2">The sequence shown here is derived from an EMBL/GenBank/DDBJ whole genome shotgun (WGS) entry which is preliminary data.</text>
</comment>